<dbReference type="SUPFAM" id="SSF52540">
    <property type="entry name" value="P-loop containing nucleoside triphosphate hydrolases"/>
    <property type="match status" value="1"/>
</dbReference>
<dbReference type="CDD" id="cd15831">
    <property type="entry name" value="BTAD"/>
    <property type="match status" value="1"/>
</dbReference>
<dbReference type="SMART" id="SM01043">
    <property type="entry name" value="BTAD"/>
    <property type="match status" value="1"/>
</dbReference>
<keyword evidence="8" id="KW-1185">Reference proteome</keyword>
<dbReference type="Gene3D" id="1.25.40.10">
    <property type="entry name" value="Tetratricopeptide repeat domain"/>
    <property type="match status" value="1"/>
</dbReference>
<keyword evidence="3 5" id="KW-0238">DNA-binding</keyword>
<dbReference type="PRINTS" id="PR00364">
    <property type="entry name" value="DISEASERSIST"/>
</dbReference>
<dbReference type="SUPFAM" id="SSF48452">
    <property type="entry name" value="TPR-like"/>
    <property type="match status" value="1"/>
</dbReference>
<dbReference type="InterPro" id="IPR027417">
    <property type="entry name" value="P-loop_NTPase"/>
</dbReference>
<dbReference type="InterPro" id="IPR005158">
    <property type="entry name" value="BTAD"/>
</dbReference>
<evidence type="ECO:0000256" key="4">
    <source>
        <dbReference type="ARBA" id="ARBA00023163"/>
    </source>
</evidence>
<evidence type="ECO:0000256" key="3">
    <source>
        <dbReference type="ARBA" id="ARBA00023125"/>
    </source>
</evidence>
<comment type="similarity">
    <text evidence="1">Belongs to the AfsR/DnrI/RedD regulatory family.</text>
</comment>
<dbReference type="Gene3D" id="3.40.50.300">
    <property type="entry name" value="P-loop containing nucleotide triphosphate hydrolases"/>
    <property type="match status" value="1"/>
</dbReference>
<organism evidence="7 8">
    <name type="scientific">Amycolatopsis ultiminotia</name>
    <dbReference type="NCBI Taxonomy" id="543629"/>
    <lineage>
        <taxon>Bacteria</taxon>
        <taxon>Bacillati</taxon>
        <taxon>Actinomycetota</taxon>
        <taxon>Actinomycetes</taxon>
        <taxon>Pseudonocardiales</taxon>
        <taxon>Pseudonocardiaceae</taxon>
        <taxon>Amycolatopsis</taxon>
    </lineage>
</organism>
<dbReference type="EMBL" id="BAAAZN010000013">
    <property type="protein sequence ID" value="GAA3564464.1"/>
    <property type="molecule type" value="Genomic_DNA"/>
</dbReference>
<accession>A0ABP6XCD9</accession>
<dbReference type="Gene3D" id="1.10.10.10">
    <property type="entry name" value="Winged helix-like DNA-binding domain superfamily/Winged helix DNA-binding domain"/>
    <property type="match status" value="1"/>
</dbReference>
<name>A0ABP6XCD9_9PSEU</name>
<evidence type="ECO:0000259" key="6">
    <source>
        <dbReference type="PROSITE" id="PS51755"/>
    </source>
</evidence>
<protein>
    <recommendedName>
        <fullName evidence="6">OmpR/PhoB-type domain-containing protein</fullName>
    </recommendedName>
</protein>
<evidence type="ECO:0000256" key="2">
    <source>
        <dbReference type="ARBA" id="ARBA00023015"/>
    </source>
</evidence>
<dbReference type="PROSITE" id="PS51755">
    <property type="entry name" value="OMPR_PHOB"/>
    <property type="match status" value="1"/>
</dbReference>
<sequence>MERDGVPIPLPGGKQLALLAVLALSPRRLVPIEEIADRLWDEAPPAAAATTIRGYVRRLRRALGADSVIESGHHGYRLGIAAGAVDLHRFDELTAAAETEGEPAAEAGLLREALALWRGPALSDVPGDLLHREVVPALRERYLRALHRRIDLDLEHGDPAALVAELRMLVDENPLRERCWAQWIRALHGAGRRAEALAGFEECRVVLADRLGVDPCAALRELHQHLLEDDHQPFTPAVAVPPRQLPPEVSCFTGRQAHLAALDAALAAGEAPGVVVDGAAGVGKTALVVRWAHRVRESFPGGVLYVDLRGYSPHEPLDPVEALEVLLSPVCHGRLPREPEARTALLRSTLAGRRVLVVLDNARDAEQVRPLLPGAGNHVVITSRNQLRGLVARDGARRIRLGRLSGAESAELLRRLLGERAAGAPGVVAELADRCARLPLALRVLAERADRYPQLPLAAFAAELRDERTALAALGGESAIDLPTVLSWSYPAVPPEAARLFRLLGRQPERTVDARAAAALMRISGAEAGRLLDSLAEVNLLGQPIPHRFEIDRLLRGNTVTT</sequence>
<dbReference type="InterPro" id="IPR051677">
    <property type="entry name" value="AfsR-DnrI-RedD_regulator"/>
</dbReference>
<reference evidence="8" key="1">
    <citation type="journal article" date="2019" name="Int. J. Syst. Evol. Microbiol.">
        <title>The Global Catalogue of Microorganisms (GCM) 10K type strain sequencing project: providing services to taxonomists for standard genome sequencing and annotation.</title>
        <authorList>
            <consortium name="The Broad Institute Genomics Platform"/>
            <consortium name="The Broad Institute Genome Sequencing Center for Infectious Disease"/>
            <person name="Wu L."/>
            <person name="Ma J."/>
        </authorList>
    </citation>
    <scope>NUCLEOTIDE SEQUENCE [LARGE SCALE GENOMIC DNA]</scope>
    <source>
        <strain evidence="8">JCM 16898</strain>
    </source>
</reference>
<proteinExistence type="inferred from homology"/>
<dbReference type="InterPro" id="IPR016032">
    <property type="entry name" value="Sig_transdc_resp-reg_C-effctor"/>
</dbReference>
<keyword evidence="2" id="KW-0805">Transcription regulation</keyword>
<feature type="DNA-binding region" description="OmpR/PhoB-type" evidence="5">
    <location>
        <begin position="1"/>
        <end position="80"/>
    </location>
</feature>
<dbReference type="InterPro" id="IPR001867">
    <property type="entry name" value="OmpR/PhoB-type_DNA-bd"/>
</dbReference>
<gene>
    <name evidence="7" type="ORF">GCM10022222_55220</name>
</gene>
<evidence type="ECO:0000256" key="5">
    <source>
        <dbReference type="PROSITE-ProRule" id="PRU01091"/>
    </source>
</evidence>
<dbReference type="SMART" id="SM00862">
    <property type="entry name" value="Trans_reg_C"/>
    <property type="match status" value="1"/>
</dbReference>
<dbReference type="SUPFAM" id="SSF46894">
    <property type="entry name" value="C-terminal effector domain of the bipartite response regulators"/>
    <property type="match status" value="1"/>
</dbReference>
<dbReference type="PANTHER" id="PTHR35807:SF1">
    <property type="entry name" value="TRANSCRIPTIONAL REGULATOR REDD"/>
    <property type="match status" value="1"/>
</dbReference>
<dbReference type="Pfam" id="PF03704">
    <property type="entry name" value="BTAD"/>
    <property type="match status" value="1"/>
</dbReference>
<comment type="caution">
    <text evidence="7">The sequence shown here is derived from an EMBL/GenBank/DDBJ whole genome shotgun (WGS) entry which is preliminary data.</text>
</comment>
<dbReference type="PANTHER" id="PTHR35807">
    <property type="entry name" value="TRANSCRIPTIONAL REGULATOR REDD-RELATED"/>
    <property type="match status" value="1"/>
</dbReference>
<dbReference type="InterPro" id="IPR036388">
    <property type="entry name" value="WH-like_DNA-bd_sf"/>
</dbReference>
<dbReference type="Pfam" id="PF00486">
    <property type="entry name" value="Trans_reg_C"/>
    <property type="match status" value="1"/>
</dbReference>
<evidence type="ECO:0000313" key="7">
    <source>
        <dbReference type="EMBL" id="GAA3564464.1"/>
    </source>
</evidence>
<evidence type="ECO:0000256" key="1">
    <source>
        <dbReference type="ARBA" id="ARBA00005820"/>
    </source>
</evidence>
<evidence type="ECO:0000313" key="8">
    <source>
        <dbReference type="Proteomes" id="UP001500689"/>
    </source>
</evidence>
<feature type="domain" description="OmpR/PhoB-type" evidence="6">
    <location>
        <begin position="1"/>
        <end position="80"/>
    </location>
</feature>
<dbReference type="InterPro" id="IPR011990">
    <property type="entry name" value="TPR-like_helical_dom_sf"/>
</dbReference>
<keyword evidence="4" id="KW-0804">Transcription</keyword>
<dbReference type="Proteomes" id="UP001500689">
    <property type="component" value="Unassembled WGS sequence"/>
</dbReference>